<dbReference type="Gene3D" id="3.30.1440.10">
    <property type="match status" value="1"/>
</dbReference>
<reference evidence="12 14" key="1">
    <citation type="journal article" date="2018" name="Appl. Microbiol. Biotechnol.">
        <title>Co-cultivation of the strictly anaerobic methanogen Methanosarcina barkeri with aerobic methanotrophs in an oxygen-limited membrane bioreactor.</title>
        <authorList>
            <person name="In 't Zandt M.H."/>
            <person name="van den Bosch T.J.M."/>
            <person name="Rijkers R."/>
            <person name="van Kessel M.A.H.J."/>
            <person name="Jetten M.S.M."/>
            <person name="Welte C.U."/>
        </authorList>
    </citation>
    <scope>NUCLEOTIDE SEQUENCE [LARGE SCALE GENOMIC DNA]</scope>
    <source>
        <strain evidence="12 14">DSM 17706</strain>
    </source>
</reference>
<dbReference type="GO" id="GO:1990904">
    <property type="term" value="C:ribonucleoprotein complex"/>
    <property type="evidence" value="ECO:0007669"/>
    <property type="project" value="UniProtKB-KW"/>
</dbReference>
<dbReference type="HAMAP" id="MF_01333_B">
    <property type="entry name" value="Ribosomal_uL5_B"/>
    <property type="match status" value="1"/>
</dbReference>
<evidence type="ECO:0000256" key="6">
    <source>
        <dbReference type="ARBA" id="ARBA00023274"/>
    </source>
</evidence>
<keyword evidence="6 8" id="KW-0687">Ribonucleoprotein</keyword>
<comment type="caution">
    <text evidence="12">The sequence shown here is derived from an EMBL/GenBank/DDBJ whole genome shotgun (WGS) entry which is preliminary data.</text>
</comment>
<evidence type="ECO:0000256" key="8">
    <source>
        <dbReference type="HAMAP-Rule" id="MF_01333"/>
    </source>
</evidence>
<sequence>MAEEKKPKAAKAPKAEGEAKKAGKSKSAPSAASHDGEGRSAGPKTLPEGPYEVRLKKHYEEVVRAKLMEEFGYKNAFEVPAIEKIVLNMGVGEAVNDSKKVTAAAGDLALIAGQKPVVTRARKAISTFKVRENMPIGAKVTLRKTRMYEFLDRLITIALPRVRDFRGLNPKSFDGRGSYALGIKEHIVFPEIDYDKAESILGMDVIVVTTAKTDDEARALLRAFNFPFRQ</sequence>
<feature type="compositionally biased region" description="Basic and acidic residues" evidence="9">
    <location>
        <begin position="1"/>
        <end position="21"/>
    </location>
</feature>
<keyword evidence="4 8" id="KW-0694">RNA-binding</keyword>
<dbReference type="Proteomes" id="UP000316781">
    <property type="component" value="Unassembled WGS sequence"/>
</dbReference>
<dbReference type="PROSITE" id="PS00358">
    <property type="entry name" value="RIBOSOMAL_L5"/>
    <property type="match status" value="1"/>
</dbReference>
<dbReference type="InterPro" id="IPR022803">
    <property type="entry name" value="Ribosomal_uL5_dom_sf"/>
</dbReference>
<keyword evidence="3 8" id="KW-0699">rRNA-binding</keyword>
<evidence type="ECO:0000313" key="15">
    <source>
        <dbReference type="Proteomes" id="UP000316781"/>
    </source>
</evidence>
<dbReference type="Proteomes" id="UP000245137">
    <property type="component" value="Unassembled WGS sequence"/>
</dbReference>
<keyword evidence="5 8" id="KW-0689">Ribosomal protein</keyword>
<dbReference type="OrthoDB" id="9806626at2"/>
<dbReference type="InterPro" id="IPR002132">
    <property type="entry name" value="Ribosomal_uL5"/>
</dbReference>
<dbReference type="GO" id="GO:0019843">
    <property type="term" value="F:rRNA binding"/>
    <property type="evidence" value="ECO:0007669"/>
    <property type="project" value="UniProtKB-UniRule"/>
</dbReference>
<dbReference type="InterPro" id="IPR031309">
    <property type="entry name" value="Ribosomal_uL5_C"/>
</dbReference>
<feature type="region of interest" description="Disordered" evidence="9">
    <location>
        <begin position="1"/>
        <end position="49"/>
    </location>
</feature>
<evidence type="ECO:0000256" key="1">
    <source>
        <dbReference type="ARBA" id="ARBA00008553"/>
    </source>
</evidence>
<dbReference type="AlphaFoldDB" id="A0A2U1SMA9"/>
<dbReference type="GO" id="GO:0003735">
    <property type="term" value="F:structural constituent of ribosome"/>
    <property type="evidence" value="ECO:0007669"/>
    <property type="project" value="InterPro"/>
</dbReference>
<comment type="subunit">
    <text evidence="8">Part of the 50S ribosomal subunit; part of the 5S rRNA/L5/L18/L25 subcomplex. Contacts the 5S rRNA and the P site tRNA. Forms a bridge to the 30S subunit in the 70S ribosome.</text>
</comment>
<keyword evidence="14" id="KW-1185">Reference proteome</keyword>
<evidence type="ECO:0000259" key="11">
    <source>
        <dbReference type="Pfam" id="PF00673"/>
    </source>
</evidence>
<feature type="domain" description="Large ribosomal subunit protein uL5 C-terminal" evidence="11">
    <location>
        <begin position="135"/>
        <end position="228"/>
    </location>
</feature>
<evidence type="ECO:0000313" key="12">
    <source>
        <dbReference type="EMBL" id="PWB92752.1"/>
    </source>
</evidence>
<gene>
    <name evidence="8 13" type="primary">rplE</name>
    <name evidence="12" type="ORF">C5689_16510</name>
    <name evidence="13" type="ORF">FM996_07165</name>
</gene>
<dbReference type="InterPro" id="IPR020929">
    <property type="entry name" value="Ribosomal_uL5_CS"/>
</dbReference>
<dbReference type="Pfam" id="PF00673">
    <property type="entry name" value="Ribosomal_L5_C"/>
    <property type="match status" value="1"/>
</dbReference>
<dbReference type="GO" id="GO:0005840">
    <property type="term" value="C:ribosome"/>
    <property type="evidence" value="ECO:0007669"/>
    <property type="project" value="UniProtKB-KW"/>
</dbReference>
<dbReference type="InterPro" id="IPR020930">
    <property type="entry name" value="Ribosomal_uL5_bac-type"/>
</dbReference>
<comment type="function">
    <text evidence="8">This is 1 of the proteins that bind and probably mediate the attachment of the 5S RNA into the large ribosomal subunit, where it forms part of the central protuberance. In the 70S ribosome it contacts protein S13 of the 30S subunit (bridge B1b), connecting the 2 subunits; this bridge is implicated in subunit movement. Contacts the P site tRNA; the 5S rRNA and some of its associated proteins might help stabilize positioning of ribosome-bound tRNAs.</text>
</comment>
<dbReference type="InterPro" id="IPR031310">
    <property type="entry name" value="Ribosomal_uL5_N"/>
</dbReference>
<reference evidence="13 15" key="3">
    <citation type="submission" date="2019-07" db="EMBL/GenBank/DDBJ databases">
        <title>Ln-dependent methylotrophs.</title>
        <authorList>
            <person name="Tani A."/>
        </authorList>
    </citation>
    <scope>NUCLEOTIDE SEQUENCE [LARGE SCALE GENOMIC DNA]</scope>
    <source>
        <strain evidence="13 15">SM89A</strain>
    </source>
</reference>
<dbReference type="FunFam" id="3.30.1440.10:FF:000001">
    <property type="entry name" value="50S ribosomal protein L5"/>
    <property type="match status" value="1"/>
</dbReference>
<dbReference type="PANTHER" id="PTHR11994">
    <property type="entry name" value="60S RIBOSOMAL PROTEIN L11-RELATED"/>
    <property type="match status" value="1"/>
</dbReference>
<dbReference type="NCBIfam" id="NF000585">
    <property type="entry name" value="PRK00010.1"/>
    <property type="match status" value="1"/>
</dbReference>
<feature type="domain" description="Large ribosomal subunit protein uL5 N-terminal" evidence="10">
    <location>
        <begin position="75"/>
        <end position="131"/>
    </location>
</feature>
<proteinExistence type="inferred from homology"/>
<dbReference type="GO" id="GO:0006412">
    <property type="term" value="P:translation"/>
    <property type="evidence" value="ECO:0007669"/>
    <property type="project" value="UniProtKB-UniRule"/>
</dbReference>
<dbReference type="EMBL" id="PUIV01000037">
    <property type="protein sequence ID" value="PWB92752.1"/>
    <property type="molecule type" value="Genomic_DNA"/>
</dbReference>
<evidence type="ECO:0000313" key="13">
    <source>
        <dbReference type="EMBL" id="TRL35653.1"/>
    </source>
</evidence>
<evidence type="ECO:0000256" key="5">
    <source>
        <dbReference type="ARBA" id="ARBA00022980"/>
    </source>
</evidence>
<accession>A0A2U1SMA9</accession>
<dbReference type="GO" id="GO:0000049">
    <property type="term" value="F:tRNA binding"/>
    <property type="evidence" value="ECO:0007669"/>
    <property type="project" value="UniProtKB-UniRule"/>
</dbReference>
<reference evidence="12" key="2">
    <citation type="submission" date="2018-02" db="EMBL/GenBank/DDBJ databases">
        <authorList>
            <person name="Cohen D.B."/>
            <person name="Kent A.D."/>
        </authorList>
    </citation>
    <scope>NUCLEOTIDE SEQUENCE</scope>
    <source>
        <strain evidence="12">DSM 17706</strain>
    </source>
</reference>
<comment type="similarity">
    <text evidence="1 8">Belongs to the universal ribosomal protein uL5 family.</text>
</comment>
<organism evidence="12 14">
    <name type="scientific">Methylosinus sporium</name>
    <dbReference type="NCBI Taxonomy" id="428"/>
    <lineage>
        <taxon>Bacteria</taxon>
        <taxon>Pseudomonadati</taxon>
        <taxon>Pseudomonadota</taxon>
        <taxon>Alphaproteobacteria</taxon>
        <taxon>Hyphomicrobiales</taxon>
        <taxon>Methylocystaceae</taxon>
        <taxon>Methylosinus</taxon>
    </lineage>
</organism>
<evidence type="ECO:0000256" key="9">
    <source>
        <dbReference type="SAM" id="MobiDB-lite"/>
    </source>
</evidence>
<evidence type="ECO:0000256" key="7">
    <source>
        <dbReference type="ARBA" id="ARBA00035245"/>
    </source>
</evidence>
<keyword evidence="2 8" id="KW-0820">tRNA-binding</keyword>
<evidence type="ECO:0000256" key="2">
    <source>
        <dbReference type="ARBA" id="ARBA00022555"/>
    </source>
</evidence>
<evidence type="ECO:0000256" key="4">
    <source>
        <dbReference type="ARBA" id="ARBA00022884"/>
    </source>
</evidence>
<evidence type="ECO:0000256" key="3">
    <source>
        <dbReference type="ARBA" id="ARBA00022730"/>
    </source>
</evidence>
<name>A0A2U1SMA9_METSR</name>
<evidence type="ECO:0000259" key="10">
    <source>
        <dbReference type="Pfam" id="PF00281"/>
    </source>
</evidence>
<dbReference type="EMBL" id="VJMF01000028">
    <property type="protein sequence ID" value="TRL35653.1"/>
    <property type="molecule type" value="Genomic_DNA"/>
</dbReference>
<evidence type="ECO:0000313" key="14">
    <source>
        <dbReference type="Proteomes" id="UP000245137"/>
    </source>
</evidence>
<dbReference type="RefSeq" id="WP_108918349.1">
    <property type="nucleotide sequence ID" value="NZ_BGJY01000035.1"/>
</dbReference>
<dbReference type="Pfam" id="PF00281">
    <property type="entry name" value="Ribosomal_L5"/>
    <property type="match status" value="1"/>
</dbReference>
<protein>
    <recommendedName>
        <fullName evidence="7 8">Large ribosomal subunit protein uL5</fullName>
    </recommendedName>
</protein>
<dbReference type="SUPFAM" id="SSF55282">
    <property type="entry name" value="RL5-like"/>
    <property type="match status" value="1"/>
</dbReference>